<protein>
    <submittedName>
        <fullName evidence="1">Uncharacterized protein</fullName>
    </submittedName>
</protein>
<organism evidence="1 2">
    <name type="scientific">Virgibacillus tibetensis</name>
    <dbReference type="NCBI Taxonomy" id="3042313"/>
    <lineage>
        <taxon>Bacteria</taxon>
        <taxon>Bacillati</taxon>
        <taxon>Bacillota</taxon>
        <taxon>Bacilli</taxon>
        <taxon>Bacillales</taxon>
        <taxon>Bacillaceae</taxon>
        <taxon>Virgibacillus</taxon>
    </lineage>
</organism>
<name>A0ABU6KDY1_9BACI</name>
<accession>A0ABU6KDY1</accession>
<sequence>MITNPNMPPNVILYVNLGSLEPFVKSLDIPKRQLEREIKKISVENYSSYFPEVVFNRDTGKYLVVGNYITFNAYRFLYKPNLLIPCKAFYKLEEDERYLLTIDWMMKNNVNNWYDRHRIFTKLITDFEYSRSDLATFLNKEKSDIQFYLDPPPNVRNETVRQSEEKIINKISLQAFKNNHNKDYLYILILYQGLTITYEHLKYISWLRGNGIKFEECNLTLEQEHQLIDKAIHLKRDFLDEIRMAISDMQMKNGNSGPIT</sequence>
<dbReference type="EMBL" id="JARZFX010000002">
    <property type="protein sequence ID" value="MEC5423385.1"/>
    <property type="molecule type" value="Genomic_DNA"/>
</dbReference>
<comment type="caution">
    <text evidence="1">The sequence shown here is derived from an EMBL/GenBank/DDBJ whole genome shotgun (WGS) entry which is preliminary data.</text>
</comment>
<dbReference type="Proteomes" id="UP001335737">
    <property type="component" value="Unassembled WGS sequence"/>
</dbReference>
<gene>
    <name evidence="1" type="ORF">QGM71_07730</name>
</gene>
<evidence type="ECO:0000313" key="1">
    <source>
        <dbReference type="EMBL" id="MEC5423385.1"/>
    </source>
</evidence>
<evidence type="ECO:0000313" key="2">
    <source>
        <dbReference type="Proteomes" id="UP001335737"/>
    </source>
</evidence>
<reference evidence="1 2" key="1">
    <citation type="journal article" date="2024" name="Int. J. Syst. Evol. Microbiol.">
        <title>Virgibacillus tibetensis sp. nov., isolated from salt lake on the Tibetan Plateau of China.</title>
        <authorList>
            <person name="Phurbu D."/>
            <person name="Liu Z.-X."/>
            <person name="Wang R."/>
            <person name="Zheng Y.-Y."/>
            <person name="Liu H.-C."/>
            <person name="Zhou Y.-G."/>
            <person name="Yu Y.-J."/>
            <person name="Li A.-H."/>
        </authorList>
    </citation>
    <scope>NUCLEOTIDE SEQUENCE [LARGE SCALE GENOMIC DNA]</scope>
    <source>
        <strain evidence="1 2">C22-A2</strain>
    </source>
</reference>
<proteinExistence type="predicted"/>
<keyword evidence="2" id="KW-1185">Reference proteome</keyword>
<dbReference type="RefSeq" id="WP_327606936.1">
    <property type="nucleotide sequence ID" value="NZ_JARZFX010000002.1"/>
</dbReference>